<dbReference type="SUPFAM" id="SSF58104">
    <property type="entry name" value="Methyl-accepting chemotaxis protein (MCP) signaling domain"/>
    <property type="match status" value="1"/>
</dbReference>
<dbReference type="Pfam" id="PF05651">
    <property type="entry name" value="Diacid_rec"/>
    <property type="match status" value="1"/>
</dbReference>
<sequence>MEINKDFAHLMVNMIKRQVNEEVTVFGHGGVVIASTIAGREGSVHAVSKRMMAGEMDYYGVTKEEAAKLENVRAGANVIIKYNNERVGVIGITGDPELVKPIATFAAQVIELRLARDESEMKAKSTALQLKNGLETLTALIEEMAASSQEQAGTSSVMAATALDSQKKAANTEEILALIKGIADMTKLLGLNARH</sequence>
<name>K8DZA5_9FIRM</name>
<dbReference type="InterPro" id="IPR008599">
    <property type="entry name" value="Diacid_rec"/>
</dbReference>
<protein>
    <recommendedName>
        <fullName evidence="1">Putative sugar diacid recognition domain-containing protein</fullName>
    </recommendedName>
</protein>
<reference evidence="2 3" key="1">
    <citation type="journal article" date="2013" name="Genome Announc.">
        <title>Genome Sequence of the Sulfate-Reducing Bacterium Desulfotomaculum hydrothermale Lam5(T).</title>
        <authorList>
            <person name="Amin O."/>
            <person name="Fardeau M.L."/>
            <person name="Valette O."/>
            <person name="Hirschler-Rea A."/>
            <person name="Barbe V."/>
            <person name="Medigue C."/>
            <person name="Vacherie B."/>
            <person name="Ollivier B."/>
            <person name="Bertin P.N."/>
            <person name="Dolla A."/>
        </authorList>
    </citation>
    <scope>NUCLEOTIDE SEQUENCE [LARGE SCALE GENOMIC DNA]</scope>
    <source>
        <strain evidence="3">Lam5 / DSM 18033</strain>
    </source>
</reference>
<dbReference type="AlphaFoldDB" id="K8DZA5"/>
<keyword evidence="3" id="KW-1185">Reference proteome</keyword>
<proteinExistence type="predicted"/>
<gene>
    <name evidence="2" type="ORF">DESHY_30057</name>
</gene>
<dbReference type="eggNOG" id="COG0840">
    <property type="taxonomic scope" value="Bacteria"/>
</dbReference>
<dbReference type="Proteomes" id="UP000009315">
    <property type="component" value="Unassembled WGS sequence"/>
</dbReference>
<dbReference type="RefSeq" id="WP_008411751.1">
    <property type="nucleotide sequence ID" value="NZ_CAOS01000010.1"/>
</dbReference>
<accession>K8DZA5</accession>
<comment type="caution">
    <text evidence="2">The sequence shown here is derived from an EMBL/GenBank/DDBJ whole genome shotgun (WGS) entry which is preliminary data.</text>
</comment>
<dbReference type="Gene3D" id="1.10.287.950">
    <property type="entry name" value="Methyl-accepting chemotaxis protein"/>
    <property type="match status" value="1"/>
</dbReference>
<evidence type="ECO:0000313" key="2">
    <source>
        <dbReference type="EMBL" id="CCO08367.1"/>
    </source>
</evidence>
<dbReference type="STRING" id="1121428.DESHY_30057"/>
<feature type="domain" description="Putative sugar diacid recognition" evidence="1">
    <location>
        <begin position="4"/>
        <end position="127"/>
    </location>
</feature>
<organism evidence="2 3">
    <name type="scientific">Desulforamulus hydrothermalis Lam5 = DSM 18033</name>
    <dbReference type="NCBI Taxonomy" id="1121428"/>
    <lineage>
        <taxon>Bacteria</taxon>
        <taxon>Bacillati</taxon>
        <taxon>Bacillota</taxon>
        <taxon>Clostridia</taxon>
        <taxon>Eubacteriales</taxon>
        <taxon>Peptococcaceae</taxon>
        <taxon>Desulforamulus</taxon>
    </lineage>
</organism>
<evidence type="ECO:0000313" key="3">
    <source>
        <dbReference type="Proteomes" id="UP000009315"/>
    </source>
</evidence>
<dbReference type="EMBL" id="CAOS01000010">
    <property type="protein sequence ID" value="CCO08367.1"/>
    <property type="molecule type" value="Genomic_DNA"/>
</dbReference>
<evidence type="ECO:0000259" key="1">
    <source>
        <dbReference type="Pfam" id="PF05651"/>
    </source>
</evidence>